<protein>
    <submittedName>
        <fullName evidence="3">Putative tricarboxylic transport membrane protein</fullName>
    </submittedName>
</protein>
<organism evidence="3 4">
    <name type="scientific">Puniceibacterium sediminis</name>
    <dbReference type="NCBI Taxonomy" id="1608407"/>
    <lineage>
        <taxon>Bacteria</taxon>
        <taxon>Pseudomonadati</taxon>
        <taxon>Pseudomonadota</taxon>
        <taxon>Alphaproteobacteria</taxon>
        <taxon>Rhodobacterales</taxon>
        <taxon>Paracoccaceae</taxon>
        <taxon>Puniceibacterium</taxon>
    </lineage>
</organism>
<dbReference type="OrthoDB" id="9791872at2"/>
<dbReference type="EMBL" id="FZNN01000013">
    <property type="protein sequence ID" value="SNR63956.1"/>
    <property type="molecule type" value="Genomic_DNA"/>
</dbReference>
<evidence type="ECO:0000259" key="2">
    <source>
        <dbReference type="Pfam" id="PF01970"/>
    </source>
</evidence>
<keyword evidence="1" id="KW-0472">Membrane</keyword>
<gene>
    <name evidence="3" type="ORF">SAMN06265370_113123</name>
</gene>
<accession>A0A238XXZ6</accession>
<keyword evidence="4" id="KW-1185">Reference proteome</keyword>
<feature type="transmembrane region" description="Helical" evidence="1">
    <location>
        <begin position="325"/>
        <end position="346"/>
    </location>
</feature>
<feature type="transmembrane region" description="Helical" evidence="1">
    <location>
        <begin position="145"/>
        <end position="163"/>
    </location>
</feature>
<feature type="transmembrane region" description="Helical" evidence="1">
    <location>
        <begin position="107"/>
        <end position="133"/>
    </location>
</feature>
<dbReference type="Proteomes" id="UP000198417">
    <property type="component" value="Unassembled WGS sequence"/>
</dbReference>
<dbReference type="Pfam" id="PF01970">
    <property type="entry name" value="TctA"/>
    <property type="match status" value="1"/>
</dbReference>
<reference evidence="3 4" key="1">
    <citation type="submission" date="2017-06" db="EMBL/GenBank/DDBJ databases">
        <authorList>
            <person name="Kim H.J."/>
            <person name="Triplett B.A."/>
        </authorList>
    </citation>
    <scope>NUCLEOTIDE SEQUENCE [LARGE SCALE GENOMIC DNA]</scope>
    <source>
        <strain evidence="3 4">DSM 29052</strain>
    </source>
</reference>
<feature type="transmembrane region" description="Helical" evidence="1">
    <location>
        <begin position="75"/>
        <end position="95"/>
    </location>
</feature>
<evidence type="ECO:0000256" key="1">
    <source>
        <dbReference type="SAM" id="Phobius"/>
    </source>
</evidence>
<feature type="transmembrane region" description="Helical" evidence="1">
    <location>
        <begin position="201"/>
        <end position="222"/>
    </location>
</feature>
<keyword evidence="1" id="KW-0812">Transmembrane</keyword>
<name>A0A238XXZ6_9RHOB</name>
<keyword evidence="1" id="KW-1133">Transmembrane helix</keyword>
<feature type="domain" description="DUF112" evidence="2">
    <location>
        <begin position="20"/>
        <end position="442"/>
    </location>
</feature>
<evidence type="ECO:0000313" key="3">
    <source>
        <dbReference type="EMBL" id="SNR63956.1"/>
    </source>
</evidence>
<feature type="transmembrane region" description="Helical" evidence="1">
    <location>
        <begin position="417"/>
        <end position="433"/>
    </location>
</feature>
<feature type="transmembrane region" description="Helical" evidence="1">
    <location>
        <begin position="46"/>
        <end position="69"/>
    </location>
</feature>
<feature type="transmembrane region" description="Helical" evidence="1">
    <location>
        <begin position="392"/>
        <end position="410"/>
    </location>
</feature>
<feature type="transmembrane region" description="Helical" evidence="1">
    <location>
        <begin position="262"/>
        <end position="286"/>
    </location>
</feature>
<evidence type="ECO:0000313" key="4">
    <source>
        <dbReference type="Proteomes" id="UP000198417"/>
    </source>
</evidence>
<feature type="transmembrane region" description="Helical" evidence="1">
    <location>
        <begin position="170"/>
        <end position="189"/>
    </location>
</feature>
<dbReference type="AlphaFoldDB" id="A0A238XXZ6"/>
<feature type="transmembrane region" description="Helical" evidence="1">
    <location>
        <begin position="473"/>
        <end position="493"/>
    </location>
</feature>
<dbReference type="PANTHER" id="PTHR35342:SF1">
    <property type="entry name" value="BLR4373 PROTEIN"/>
    <property type="match status" value="1"/>
</dbReference>
<dbReference type="InterPro" id="IPR002823">
    <property type="entry name" value="DUF112_TM"/>
</dbReference>
<proteinExistence type="predicted"/>
<sequence>MEMLAHLADGFATSLSPLNILIVVLGVTAGLFIGAMPGLGSVNGVAIVLPLTFVVPPSSAIILLAAIYYGAMYGGAISSILLGIPGASTAVATTFDGRPMAQQGKAGLALIAAAVASFVGGTISVILFTLFAAPLADIALKFGPAEEFALVLMAFTTFVGLGGDDILKTIVMICLGLVLSTVGLDLISGQPRLIFFDQPGFYSGISFLVLAIGVYGIGEVLYTIETSKTAPHVTPAKITLKELGAGLREMNKLWRTMTMGSVLGFFVGMLPAAGATPAALMSYGIAKSTSKTGHTFGKGNIEGVAAPETANNAASTGSLLPMLTLGIPGSPTTALLLGGMVMWGLVPGPMLFIEDPDFVWGLISSLYTANFAAVAINIALIPLFVWALRMPFTVLCALVLVLCIVGGFAPSQKMHDVWLIAGFGVGGYLLRKADYPMAPLVLALVLGPLMEKSFRQTLIAERGDVFAFIERPLSGAFMALALLFFLLPLINYLRKSAKRKMAPAE</sequence>
<feature type="transmembrane region" description="Helical" evidence="1">
    <location>
        <begin position="358"/>
        <end position="386"/>
    </location>
</feature>
<dbReference type="RefSeq" id="WP_089271721.1">
    <property type="nucleotide sequence ID" value="NZ_FZNN01000013.1"/>
</dbReference>
<dbReference type="PANTHER" id="PTHR35342">
    <property type="entry name" value="TRICARBOXYLIC TRANSPORT PROTEIN"/>
    <property type="match status" value="1"/>
</dbReference>
<feature type="transmembrane region" description="Helical" evidence="1">
    <location>
        <begin position="20"/>
        <end position="39"/>
    </location>
</feature>